<evidence type="ECO:0000313" key="8">
    <source>
        <dbReference type="Proteomes" id="UP001056291"/>
    </source>
</evidence>
<feature type="transmembrane region" description="Helical" evidence="6">
    <location>
        <begin position="130"/>
        <end position="149"/>
    </location>
</feature>
<evidence type="ECO:0000256" key="1">
    <source>
        <dbReference type="ARBA" id="ARBA00004651"/>
    </source>
</evidence>
<evidence type="ECO:0000313" key="7">
    <source>
        <dbReference type="EMBL" id="USG61634.1"/>
    </source>
</evidence>
<feature type="transmembrane region" description="Helical" evidence="6">
    <location>
        <begin position="188"/>
        <end position="206"/>
    </location>
</feature>
<accession>A0ABY4W487</accession>
<dbReference type="PANTHER" id="PTHR30482">
    <property type="entry name" value="HIGH-AFFINITY BRANCHED-CHAIN AMINO ACID TRANSPORT SYSTEM PERMEASE"/>
    <property type="match status" value="1"/>
</dbReference>
<feature type="transmembrane region" description="Helical" evidence="6">
    <location>
        <begin position="101"/>
        <end position="123"/>
    </location>
</feature>
<dbReference type="PANTHER" id="PTHR30482:SF5">
    <property type="entry name" value="ABC TRANSPORTER PERMEASE PROTEIN"/>
    <property type="match status" value="1"/>
</dbReference>
<feature type="transmembrane region" description="Helical" evidence="6">
    <location>
        <begin position="236"/>
        <end position="256"/>
    </location>
</feature>
<gene>
    <name evidence="7" type="ORF">NBZ79_01415</name>
</gene>
<feature type="transmembrane region" description="Helical" evidence="6">
    <location>
        <begin position="276"/>
        <end position="302"/>
    </location>
</feature>
<evidence type="ECO:0000256" key="4">
    <source>
        <dbReference type="ARBA" id="ARBA00022989"/>
    </source>
</evidence>
<name>A0ABY4W487_9PROT</name>
<keyword evidence="8" id="KW-1185">Reference proteome</keyword>
<dbReference type="RefSeq" id="WP_251934779.1">
    <property type="nucleotide sequence ID" value="NZ_CP098747.1"/>
</dbReference>
<evidence type="ECO:0000256" key="3">
    <source>
        <dbReference type="ARBA" id="ARBA00022692"/>
    </source>
</evidence>
<dbReference type="EMBL" id="CP098747">
    <property type="protein sequence ID" value="USG61634.1"/>
    <property type="molecule type" value="Genomic_DNA"/>
</dbReference>
<evidence type="ECO:0000256" key="2">
    <source>
        <dbReference type="ARBA" id="ARBA00022475"/>
    </source>
</evidence>
<evidence type="ECO:0000256" key="6">
    <source>
        <dbReference type="SAM" id="Phobius"/>
    </source>
</evidence>
<keyword evidence="2" id="KW-1003">Cell membrane</keyword>
<keyword evidence="4 6" id="KW-1133">Transmembrane helix</keyword>
<dbReference type="InterPro" id="IPR043428">
    <property type="entry name" value="LivM-like"/>
</dbReference>
<keyword evidence="3 6" id="KW-0812">Transmembrane</keyword>
<evidence type="ECO:0000256" key="5">
    <source>
        <dbReference type="ARBA" id="ARBA00023136"/>
    </source>
</evidence>
<organism evidence="7 8">
    <name type="scientific">Sneathiella marina</name>
    <dbReference type="NCBI Taxonomy" id="2950108"/>
    <lineage>
        <taxon>Bacteria</taxon>
        <taxon>Pseudomonadati</taxon>
        <taxon>Pseudomonadota</taxon>
        <taxon>Alphaproteobacteria</taxon>
        <taxon>Sneathiellales</taxon>
        <taxon>Sneathiellaceae</taxon>
        <taxon>Sneathiella</taxon>
    </lineage>
</organism>
<protein>
    <submittedName>
        <fullName evidence="7">Branched-chain amino acid ABC transporter permease</fullName>
    </submittedName>
</protein>
<reference evidence="7" key="1">
    <citation type="submission" date="2022-06" db="EMBL/GenBank/DDBJ databases">
        <title>Sneathiella actinostolidae sp. nov., isolated from a sea anemonein the Western Pacific Ocean.</title>
        <authorList>
            <person name="Wei M.J."/>
        </authorList>
    </citation>
    <scope>NUCLEOTIDE SEQUENCE</scope>
    <source>
        <strain evidence="7">PHK-P5</strain>
    </source>
</reference>
<dbReference type="CDD" id="cd06581">
    <property type="entry name" value="TM_PBP1_LivM_like"/>
    <property type="match status" value="1"/>
</dbReference>
<feature type="transmembrane region" description="Helical" evidence="6">
    <location>
        <begin position="314"/>
        <end position="337"/>
    </location>
</feature>
<feature type="transmembrane region" description="Helical" evidence="6">
    <location>
        <begin position="50"/>
        <end position="69"/>
    </location>
</feature>
<dbReference type="Proteomes" id="UP001056291">
    <property type="component" value="Chromosome"/>
</dbReference>
<dbReference type="InterPro" id="IPR001851">
    <property type="entry name" value="ABC_transp_permease"/>
</dbReference>
<feature type="transmembrane region" description="Helical" evidence="6">
    <location>
        <begin position="76"/>
        <end position="95"/>
    </location>
</feature>
<dbReference type="Pfam" id="PF02653">
    <property type="entry name" value="BPD_transp_2"/>
    <property type="match status" value="1"/>
</dbReference>
<proteinExistence type="predicted"/>
<feature type="transmembrane region" description="Helical" evidence="6">
    <location>
        <begin position="27"/>
        <end position="44"/>
    </location>
</feature>
<sequence length="360" mass="39198">MFYRESGQFSSSYKQDQAIFPLRQDRIGLILILLVAFFGVPLVASDYLISAIFIPFLILALAALGLNVLTGYAGQLSLGTGGFMAVGAFMAYKFATGMPEMPIVLVLLMGGLMSAGVGIMFGIPSLRIKGFYLAVATLAAQFFIEWLFIKVGWFTNYSASGVITAPPLAIGLPFTSLEYVFDTSAKKYIFTLCFVVVLALATKNLIRSHIGRGWMAIRDMDIAAEIIGFKPLQTKLSAFAVSSFLCGVAGALWAFVHLGTVEPEAFGINRSFSILFMIIIGGLGSIMGAFIGAAFITLLPIFLNNVPPMLGMNLAVDLVVHIEFMVFGIMIVFFLIVEPHGLARLWSIGKEKLRTWPFPY</sequence>
<keyword evidence="5 6" id="KW-0472">Membrane</keyword>
<comment type="subcellular location">
    <subcellularLocation>
        <location evidence="1">Cell membrane</location>
        <topology evidence="1">Multi-pass membrane protein</topology>
    </subcellularLocation>
</comment>